<dbReference type="GO" id="GO:0009245">
    <property type="term" value="P:lipid A biosynthetic process"/>
    <property type="evidence" value="ECO:0007669"/>
    <property type="project" value="InterPro"/>
</dbReference>
<dbReference type="AlphaFoldDB" id="A2BNJ8"/>
<dbReference type="KEGG" id="pmb:A9601_00711"/>
<accession>A2BNJ8</accession>
<dbReference type="PANTHER" id="PTHR30372">
    <property type="entry name" value="LIPID-A-DISACCHARIDE SYNTHASE"/>
    <property type="match status" value="1"/>
</dbReference>
<dbReference type="HOGENOM" id="CLU_023761_0_0_3"/>
<name>A2BNJ8_PROMS</name>
<dbReference type="GO" id="GO:0016020">
    <property type="term" value="C:membrane"/>
    <property type="evidence" value="ECO:0007669"/>
    <property type="project" value="GOC"/>
</dbReference>
<dbReference type="GO" id="GO:0008915">
    <property type="term" value="F:lipid-A-disaccharide synthase activity"/>
    <property type="evidence" value="ECO:0007669"/>
    <property type="project" value="InterPro"/>
</dbReference>
<dbReference type="GO" id="GO:0005543">
    <property type="term" value="F:phospholipid binding"/>
    <property type="evidence" value="ECO:0007669"/>
    <property type="project" value="TreeGrafter"/>
</dbReference>
<evidence type="ECO:0000313" key="2">
    <source>
        <dbReference type="Proteomes" id="UP000002590"/>
    </source>
</evidence>
<dbReference type="InterPro" id="IPR003835">
    <property type="entry name" value="Glyco_trans_19"/>
</dbReference>
<dbReference type="SUPFAM" id="SSF53756">
    <property type="entry name" value="UDP-Glycosyltransferase/glycogen phosphorylase"/>
    <property type="match status" value="1"/>
</dbReference>
<evidence type="ECO:0000313" key="1">
    <source>
        <dbReference type="EMBL" id="ABM69359.1"/>
    </source>
</evidence>
<dbReference type="eggNOG" id="COG0763">
    <property type="taxonomic scope" value="Bacteria"/>
</dbReference>
<sequence length="462" mass="52966">MLKTLCGRGGIGRRARLRSVWLRPCEFKSRRPHLMYSGLTAMKKKSVAVVIISNGPGELTTWVNPVIDELKKVNRSLRDYDKQDITLRLVLVPCPNATGKEFLVANSWNKFELITKSKSFWKLLINPHSFAYWPKKGVVIFLGGDQFWSILLAKRLGYLNITYAEWVSRWPKWTNAIAAMNVKVKESIPKRYKYKCKIIGDLMADIKLNSKISLRNKEKHHIALLPGSKKAKLSVGIPFFLELADHIAEENQNINFIIPIAPTTDKSEYLFFQSNKNPIAKYYSSKIKTIKNFKDSLFDYVIETSKNTKIYLIKKHPCYEILKECDLAITTVGANTAELAAISLPMLVILPTQHLNMMNAWDGIFGVIGKISLINRLLTFIIKNFYFKKKKFFAWPNIKAKRMIVPERIGNISPIKIAREVLFLIKNRDQLKSIRDNLHKERGDKGAAKKLASIILNSIKKL</sequence>
<proteinExistence type="predicted"/>
<gene>
    <name evidence="1" type="ordered locus">A9601_00711</name>
</gene>
<dbReference type="Gene3D" id="3.40.50.2000">
    <property type="entry name" value="Glycogen Phosphorylase B"/>
    <property type="match status" value="1"/>
</dbReference>
<protein>
    <submittedName>
        <fullName evidence="1">Cyanobacteria-specific protein</fullName>
    </submittedName>
</protein>
<dbReference type="PANTHER" id="PTHR30372:SF6">
    <property type="entry name" value="LIPID-A-DISACCHARIDE SYNTHASE"/>
    <property type="match status" value="1"/>
</dbReference>
<dbReference type="EMBL" id="CP000551">
    <property type="protein sequence ID" value="ABM69359.1"/>
    <property type="molecule type" value="Genomic_DNA"/>
</dbReference>
<reference evidence="1 2" key="1">
    <citation type="journal article" date="2007" name="PLoS Genet.">
        <title>Patterns and implications of gene gain and loss in the evolution of Prochlorococcus.</title>
        <authorList>
            <person name="Kettler G.C."/>
            <person name="Martiny A.C."/>
            <person name="Huang K."/>
            <person name="Zucker J."/>
            <person name="Coleman M.L."/>
            <person name="Rodrigue S."/>
            <person name="Chen F."/>
            <person name="Lapidus A."/>
            <person name="Ferriera S."/>
            <person name="Johnson J."/>
            <person name="Steglich C."/>
            <person name="Church G.M."/>
            <person name="Richardson P."/>
            <person name="Chisholm S.W."/>
        </authorList>
    </citation>
    <scope>NUCLEOTIDE SEQUENCE [LARGE SCALE GENOMIC DNA]</scope>
    <source>
        <strain evidence="1 2">AS9601</strain>
    </source>
</reference>
<organism evidence="1 2">
    <name type="scientific">Prochlorococcus marinus (strain AS9601)</name>
    <dbReference type="NCBI Taxonomy" id="146891"/>
    <lineage>
        <taxon>Bacteria</taxon>
        <taxon>Bacillati</taxon>
        <taxon>Cyanobacteriota</taxon>
        <taxon>Cyanophyceae</taxon>
        <taxon>Synechococcales</taxon>
        <taxon>Prochlorococcaceae</taxon>
        <taxon>Prochlorococcus</taxon>
    </lineage>
</organism>
<dbReference type="Proteomes" id="UP000002590">
    <property type="component" value="Chromosome"/>
</dbReference>
<dbReference type="STRING" id="146891.A9601_00711"/>